<dbReference type="HOGENOM" id="CLU_098620_3_0_14"/>
<proteinExistence type="predicted"/>
<dbReference type="KEGG" id="mha:HF1_04090"/>
<dbReference type="AlphaFoldDB" id="E8ZGZ6"/>
<sequence>MGTGCYFAASNLSPSDKPKEKIASRLIKGGFELLNFESETSVSQNWKDILAEYKKQETGVSEKFSFTLNTSGSDEEKKNVDFLKGACKTLVDSEDESDGAYIKARRWCVVPKTVKEILEKLNKKVLKHESSEAEDSDAWKLKIGKYDHSKLPLSGITWPSTGDDQKVSELKKGCKTLLEKATKTYSKDFTTEYDTGISWCVA</sequence>
<protein>
    <submittedName>
        <fullName evidence="1">Uncharacterized protein</fullName>
    </submittedName>
</protein>
<dbReference type="EMBL" id="FR773153">
    <property type="protein sequence ID" value="CBY92417.1"/>
    <property type="molecule type" value="Genomic_DNA"/>
</dbReference>
<keyword evidence="2" id="KW-1185">Reference proteome</keyword>
<accession>E8ZGZ6</accession>
<evidence type="ECO:0000313" key="2">
    <source>
        <dbReference type="Proteomes" id="UP000008637"/>
    </source>
</evidence>
<name>E8ZGZ6_MYCHL</name>
<dbReference type="OrthoDB" id="9823870at2"/>
<dbReference type="Proteomes" id="UP000008637">
    <property type="component" value="Chromosome"/>
</dbReference>
<gene>
    <name evidence="1" type="ordered locus">HF1_04090</name>
</gene>
<organism evidence="1 2">
    <name type="scientific">Mycoplasma haemofelis (strain Langford 1)</name>
    <name type="common">Haemobartonella felis</name>
    <dbReference type="NCBI Taxonomy" id="941640"/>
    <lineage>
        <taxon>Bacteria</taxon>
        <taxon>Bacillati</taxon>
        <taxon>Mycoplasmatota</taxon>
        <taxon>Mollicutes</taxon>
        <taxon>Mycoplasmataceae</taxon>
        <taxon>Mycoplasma</taxon>
    </lineage>
</organism>
<evidence type="ECO:0000313" key="1">
    <source>
        <dbReference type="EMBL" id="CBY92417.1"/>
    </source>
</evidence>
<reference evidence="1 2" key="1">
    <citation type="journal article" date="2011" name="J. Bacteriol.">
        <title>Complete genome sequence of Mycoplasma haemofelis, a hemotropic mycoplasma.</title>
        <authorList>
            <person name="Barker E.N."/>
            <person name="Helps C.R."/>
            <person name="Peters I.R."/>
            <person name="Darby A.C."/>
            <person name="Radford A.D."/>
            <person name="Tasker S."/>
        </authorList>
    </citation>
    <scope>NUCLEOTIDE SEQUENCE [LARGE SCALE GENOMIC DNA]</scope>
    <source>
        <strain evidence="1 2">Langford 1</strain>
    </source>
</reference>